<accession>S6D4S6</accession>
<evidence type="ECO:0000313" key="3">
    <source>
        <dbReference type="EMBL" id="CCQ71215.1"/>
    </source>
</evidence>
<name>S6D4S6_COTCN</name>
<dbReference type="EMBL" id="HF586473">
    <property type="protein sequence ID" value="CCQ71215.1"/>
    <property type="molecule type" value="Genomic_DNA"/>
</dbReference>
<gene>
    <name evidence="3" type="primary">bv23-3</name>
    <name evidence="2" type="ORF">HICCMSTLAB_LOCUS6162</name>
</gene>
<proteinExistence type="predicted"/>
<organism evidence="3">
    <name type="scientific">Cotesia congregata</name>
    <name type="common">Parasitoid wasp</name>
    <name type="synonym">Apanteles congregatus</name>
    <dbReference type="NCBI Taxonomy" id="51543"/>
    <lineage>
        <taxon>Eukaryota</taxon>
        <taxon>Metazoa</taxon>
        <taxon>Ecdysozoa</taxon>
        <taxon>Arthropoda</taxon>
        <taxon>Hexapoda</taxon>
        <taxon>Insecta</taxon>
        <taxon>Pterygota</taxon>
        <taxon>Neoptera</taxon>
        <taxon>Endopterygota</taxon>
        <taxon>Hymenoptera</taxon>
        <taxon>Apocrita</taxon>
        <taxon>Ichneumonoidea</taxon>
        <taxon>Braconidae</taxon>
        <taxon>Microgastrinae</taxon>
        <taxon>Cotesia</taxon>
    </lineage>
</organism>
<evidence type="ECO:0000313" key="4">
    <source>
        <dbReference type="Proteomes" id="UP000786811"/>
    </source>
</evidence>
<keyword evidence="4" id="KW-1185">Reference proteome</keyword>
<protein>
    <submittedName>
        <fullName evidence="2">Cc_bv23.3_28.13</fullName>
    </submittedName>
</protein>
<dbReference type="EMBL" id="CAJNRD030001120">
    <property type="protein sequence ID" value="CAG5092486.1"/>
    <property type="molecule type" value="Genomic_DNA"/>
</dbReference>
<dbReference type="Proteomes" id="UP000786811">
    <property type="component" value="Unassembled WGS sequence"/>
</dbReference>
<reference evidence="2" key="2">
    <citation type="submission" date="2021-04" db="EMBL/GenBank/DDBJ databases">
        <authorList>
            <person name="Chebbi M.A.C M."/>
        </authorList>
    </citation>
    <scope>NUCLEOTIDE SEQUENCE</scope>
</reference>
<dbReference type="AlphaFoldDB" id="S6D4S6"/>
<evidence type="ECO:0000256" key="1">
    <source>
        <dbReference type="SAM" id="MobiDB-lite"/>
    </source>
</evidence>
<feature type="region of interest" description="Disordered" evidence="1">
    <location>
        <begin position="1"/>
        <end position="32"/>
    </location>
</feature>
<sequence>MSGNKPLKNHISEEKSLKVSVNAEATKPSRTVEKLEEARKIATKLQEKQESGTELKTSLIGQDQKLIAFRRITGNKTRQFQ</sequence>
<reference evidence="3" key="1">
    <citation type="journal article" date="2013" name="Philos. Trans. R. Soc. Lond., B, Biol. Sci.">
        <title>Functional endogenous viral elements in the genome of the parasitoid wasp Cotesia congregata: insights into the evolutionary dynamics of bracoviruses.</title>
        <authorList>
            <person name="Bezier A."/>
            <person name="Louis F."/>
            <person name="Jancek S."/>
            <person name="Periquet G."/>
            <person name="Theze J."/>
            <person name="Gyapay G."/>
            <person name="Musset K."/>
            <person name="Lesobre J."/>
            <person name="Lenoble P."/>
            <person name="Dupuy C."/>
            <person name="Gundersen-Rindal D."/>
            <person name="Herniou E.A.Drezen.J.M."/>
        </authorList>
    </citation>
    <scope>NUCLEOTIDE SEQUENCE</scope>
</reference>
<evidence type="ECO:0000313" key="2">
    <source>
        <dbReference type="EMBL" id="CAG5092486.1"/>
    </source>
</evidence>